<dbReference type="EMBL" id="JABFTP020000083">
    <property type="protein sequence ID" value="KAL3275859.1"/>
    <property type="molecule type" value="Genomic_DNA"/>
</dbReference>
<protein>
    <submittedName>
        <fullName evidence="1">Uncharacterized protein</fullName>
    </submittedName>
</protein>
<proteinExistence type="predicted"/>
<accession>A0ABD2NB84</accession>
<reference evidence="1 2" key="1">
    <citation type="journal article" date="2021" name="BMC Biol.">
        <title>Horizontally acquired antibacterial genes associated with adaptive radiation of ladybird beetles.</title>
        <authorList>
            <person name="Li H.S."/>
            <person name="Tang X.F."/>
            <person name="Huang Y.H."/>
            <person name="Xu Z.Y."/>
            <person name="Chen M.L."/>
            <person name="Du X.Y."/>
            <person name="Qiu B.Y."/>
            <person name="Chen P.T."/>
            <person name="Zhang W."/>
            <person name="Slipinski A."/>
            <person name="Escalona H.E."/>
            <person name="Waterhouse R.M."/>
            <person name="Zwick A."/>
            <person name="Pang H."/>
        </authorList>
    </citation>
    <scope>NUCLEOTIDE SEQUENCE [LARGE SCALE GENOMIC DNA]</scope>
    <source>
        <strain evidence="1">SYSU2018</strain>
    </source>
</reference>
<evidence type="ECO:0000313" key="2">
    <source>
        <dbReference type="Proteomes" id="UP001516400"/>
    </source>
</evidence>
<gene>
    <name evidence="1" type="ORF">HHI36_020600</name>
</gene>
<keyword evidence="2" id="KW-1185">Reference proteome</keyword>
<evidence type="ECO:0000313" key="1">
    <source>
        <dbReference type="EMBL" id="KAL3275859.1"/>
    </source>
</evidence>
<comment type="caution">
    <text evidence="1">The sequence shown here is derived from an EMBL/GenBank/DDBJ whole genome shotgun (WGS) entry which is preliminary data.</text>
</comment>
<sequence>MDSYASHINTEVISLERPMIFFSSISWPTQVTSYSLSALAFINLARKPGYETPSRKVVVIDQTKEELSKLIDDTRRTTGRVGLEINYEKPKHMSNQEEPDNIL</sequence>
<dbReference type="AlphaFoldDB" id="A0ABD2NB84"/>
<organism evidence="1 2">
    <name type="scientific">Cryptolaemus montrouzieri</name>
    <dbReference type="NCBI Taxonomy" id="559131"/>
    <lineage>
        <taxon>Eukaryota</taxon>
        <taxon>Metazoa</taxon>
        <taxon>Ecdysozoa</taxon>
        <taxon>Arthropoda</taxon>
        <taxon>Hexapoda</taxon>
        <taxon>Insecta</taxon>
        <taxon>Pterygota</taxon>
        <taxon>Neoptera</taxon>
        <taxon>Endopterygota</taxon>
        <taxon>Coleoptera</taxon>
        <taxon>Polyphaga</taxon>
        <taxon>Cucujiformia</taxon>
        <taxon>Coccinelloidea</taxon>
        <taxon>Coccinellidae</taxon>
        <taxon>Scymninae</taxon>
        <taxon>Scymnini</taxon>
        <taxon>Cryptolaemus</taxon>
    </lineage>
</organism>
<dbReference type="Proteomes" id="UP001516400">
    <property type="component" value="Unassembled WGS sequence"/>
</dbReference>
<name>A0ABD2NB84_9CUCU</name>